<keyword evidence="6 11" id="KW-0067">ATP-binding</keyword>
<keyword evidence="15" id="KW-1185">Reference proteome</keyword>
<evidence type="ECO:0000256" key="8">
    <source>
        <dbReference type="ARBA" id="ARBA00022962"/>
    </source>
</evidence>
<feature type="domain" description="CTP synthase N-terminal" evidence="13">
    <location>
        <begin position="4"/>
        <end position="267"/>
    </location>
</feature>
<feature type="active site" evidence="11">
    <location>
        <position position="508"/>
    </location>
</feature>
<feature type="binding site" evidence="11">
    <location>
        <position position="142"/>
    </location>
    <ligand>
        <name>Mg(2+)</name>
        <dbReference type="ChEBI" id="CHEBI:18420"/>
    </ligand>
</feature>
<dbReference type="eggNOG" id="arCOG00063">
    <property type="taxonomic scope" value="Archaea"/>
</dbReference>
<dbReference type="HOGENOM" id="CLU_011675_5_0_2"/>
<dbReference type="UniPathway" id="UPA00159">
    <property type="reaction ID" value="UER00277"/>
</dbReference>
<evidence type="ECO:0000256" key="9">
    <source>
        <dbReference type="ARBA" id="ARBA00022975"/>
    </source>
</evidence>
<comment type="miscellaneous">
    <text evidence="11">CTPSs have evolved a hybrid strategy for distinguishing between UTP and CTP. The overlapping regions of the product feedback inhibitory and substrate sites recognize a common feature in both compounds, the triphosphate moiety. To differentiate isosteric substrate and product pyrimidine rings, an additional pocket far from the expected kinase/ligase catalytic site, specifically recognizes the cytosine and ribose portions of the product inhibitor.</text>
</comment>
<dbReference type="MEROPS" id="C26.964"/>
<comment type="catalytic activity">
    <reaction evidence="11">
        <text>L-glutamine + H2O = L-glutamate + NH4(+)</text>
        <dbReference type="Rhea" id="RHEA:15889"/>
        <dbReference type="ChEBI" id="CHEBI:15377"/>
        <dbReference type="ChEBI" id="CHEBI:28938"/>
        <dbReference type="ChEBI" id="CHEBI:29985"/>
        <dbReference type="ChEBI" id="CHEBI:58359"/>
    </reaction>
</comment>
<feature type="active site" evidence="11">
    <location>
        <position position="510"/>
    </location>
</feature>
<feature type="binding site" evidence="11">
    <location>
        <begin position="149"/>
        <end position="151"/>
    </location>
    <ligand>
        <name>CTP</name>
        <dbReference type="ChEBI" id="CHEBI:37563"/>
        <note>allosteric inhibitor</note>
    </ligand>
</feature>
<feature type="binding site" evidence="11">
    <location>
        <position position="463"/>
    </location>
    <ligand>
        <name>L-glutamine</name>
        <dbReference type="ChEBI" id="CHEBI:58359"/>
    </ligand>
</feature>
<dbReference type="EC" id="6.3.4.2" evidence="11"/>
<feature type="active site" description="Nucleophile; for glutamine hydrolysis" evidence="11">
    <location>
        <position position="382"/>
    </location>
</feature>
<keyword evidence="9 11" id="KW-0665">Pyrimidine biosynthesis</keyword>
<evidence type="ECO:0000256" key="7">
    <source>
        <dbReference type="ARBA" id="ARBA00022842"/>
    </source>
</evidence>
<dbReference type="GO" id="GO:0019856">
    <property type="term" value="P:pyrimidine nucleobase biosynthetic process"/>
    <property type="evidence" value="ECO:0007669"/>
    <property type="project" value="TreeGrafter"/>
</dbReference>
<dbReference type="InterPro" id="IPR017926">
    <property type="entry name" value="GATASE"/>
</dbReference>
<feature type="binding site" evidence="11">
    <location>
        <begin position="188"/>
        <end position="193"/>
    </location>
    <ligand>
        <name>CTP</name>
        <dbReference type="ChEBI" id="CHEBI:37563"/>
        <note>allosteric inhibitor</note>
    </ligand>
</feature>
<reference evidence="14 15" key="1">
    <citation type="journal article" date="2010" name="Stand. Genomic Sci.">
        <title>Complete genome sequence of Vulcanisaeta distributa type strain (IC-017).</title>
        <authorList>
            <person name="Mavromatis K."/>
            <person name="Sikorski J."/>
            <person name="Pabst E."/>
            <person name="Teshima H."/>
            <person name="Lapidus A."/>
            <person name="Lucas S."/>
            <person name="Nolan M."/>
            <person name="Glavina Del Rio T."/>
            <person name="Cheng J.F."/>
            <person name="Bruce D."/>
            <person name="Goodwin L."/>
            <person name="Pitluck S."/>
            <person name="Liolios K."/>
            <person name="Ivanova N."/>
            <person name="Mikhailova N."/>
            <person name="Pati A."/>
            <person name="Chen A."/>
            <person name="Palaniappan K."/>
            <person name="Land M."/>
            <person name="Hauser L."/>
            <person name="Chang Y.J."/>
            <person name="Jeffries C.D."/>
            <person name="Rohde M."/>
            <person name="Spring S."/>
            <person name="Goker M."/>
            <person name="Wirth R."/>
            <person name="Woyke T."/>
            <person name="Bristow J."/>
            <person name="Eisen J.A."/>
            <person name="Markowitz V."/>
            <person name="Hugenholtz P."/>
            <person name="Klenk H.P."/>
            <person name="Kyrpides N.C."/>
        </authorList>
    </citation>
    <scope>NUCLEOTIDE SEQUENCE [LARGE SCALE GENOMIC DNA]</scope>
    <source>
        <strain evidence="15">DSM 14429 / JCM 11212 / NBRC 100878 / IC-017</strain>
    </source>
</reference>
<keyword evidence="3 11" id="KW-0436">Ligase</keyword>
<feature type="region of interest" description="Amidoligase domain" evidence="11">
    <location>
        <begin position="1"/>
        <end position="267"/>
    </location>
</feature>
<dbReference type="NCBIfam" id="TIGR00337">
    <property type="entry name" value="PyrG"/>
    <property type="match status" value="1"/>
</dbReference>
<dbReference type="PANTHER" id="PTHR11550">
    <property type="entry name" value="CTP SYNTHASE"/>
    <property type="match status" value="1"/>
</dbReference>
<dbReference type="CDD" id="cd03113">
    <property type="entry name" value="CTPS_N"/>
    <property type="match status" value="1"/>
</dbReference>
<evidence type="ECO:0000259" key="13">
    <source>
        <dbReference type="Pfam" id="PF06418"/>
    </source>
</evidence>
<keyword evidence="8 11" id="KW-0315">Glutamine amidotransferase</keyword>
<comment type="function">
    <text evidence="11">Catalyzes the ATP-dependent amination of UTP to CTP with either L-glutamine or ammonia as the source of nitrogen. Regulates intracellular CTP levels through interactions with the four ribonucleotide triphosphates.</text>
</comment>
<dbReference type="FunFam" id="3.40.50.880:FF:000002">
    <property type="entry name" value="CTP synthase"/>
    <property type="match status" value="1"/>
</dbReference>
<reference evidence="15" key="2">
    <citation type="journal article" date="2010" name="Stand. Genomic Sci.">
        <title>Complete genome sequence of Vulcanisaeta distributa type strain (IC-017T).</title>
        <authorList>
            <person name="Mavromatis K."/>
            <person name="Sikorski J."/>
            <person name="Pabst E."/>
            <person name="Teshima H."/>
            <person name="Lapidus A."/>
            <person name="Lucas S."/>
            <person name="Nolan M."/>
            <person name="Glavina Del Rio T."/>
            <person name="Cheng J."/>
            <person name="Bruce D."/>
            <person name="Goodwin L."/>
            <person name="Pitluck S."/>
            <person name="Liolios K."/>
            <person name="Ivanova N."/>
            <person name="Mikhailova N."/>
            <person name="Pati A."/>
            <person name="Chen A."/>
            <person name="Palaniappan K."/>
            <person name="Land M."/>
            <person name="Hauser L."/>
            <person name="Chang Y."/>
            <person name="Jeffries C."/>
            <person name="Rohde M."/>
            <person name="Spring S."/>
            <person name="Goker M."/>
            <person name="Wirth R."/>
            <person name="Woyke T."/>
            <person name="Bristow J."/>
            <person name="Eisen J."/>
            <person name="Markowitz V."/>
            <person name="Hugenholtz P."/>
            <person name="Klenk H."/>
            <person name="Kyrpides N."/>
        </authorList>
    </citation>
    <scope>NUCLEOTIDE SEQUENCE [LARGE SCALE GENOMIC DNA]</scope>
    <source>
        <strain evidence="15">DSM 14429 / JCM 11212 / NBRC 100878 / IC-017</strain>
    </source>
</reference>
<feature type="binding site" evidence="11">
    <location>
        <position position="72"/>
    </location>
    <ligand>
        <name>Mg(2+)</name>
        <dbReference type="ChEBI" id="CHEBI:18420"/>
    </ligand>
</feature>
<dbReference type="SUPFAM" id="SSF52540">
    <property type="entry name" value="P-loop containing nucleoside triphosphate hydrolases"/>
    <property type="match status" value="1"/>
</dbReference>
<feature type="binding site" evidence="11">
    <location>
        <begin position="383"/>
        <end position="386"/>
    </location>
    <ligand>
        <name>L-glutamine</name>
        <dbReference type="ChEBI" id="CHEBI:58359"/>
    </ligand>
</feature>
<feature type="binding site" evidence="11">
    <location>
        <position position="406"/>
    </location>
    <ligand>
        <name>L-glutamine</name>
        <dbReference type="ChEBI" id="CHEBI:58359"/>
    </ligand>
</feature>
<dbReference type="CDD" id="cd01746">
    <property type="entry name" value="GATase1_CTP_Synthase"/>
    <property type="match status" value="1"/>
</dbReference>
<comment type="catalytic activity">
    <reaction evidence="10 11">
        <text>UTP + L-glutamine + ATP + H2O = CTP + L-glutamate + ADP + phosphate + 2 H(+)</text>
        <dbReference type="Rhea" id="RHEA:26426"/>
        <dbReference type="ChEBI" id="CHEBI:15377"/>
        <dbReference type="ChEBI" id="CHEBI:15378"/>
        <dbReference type="ChEBI" id="CHEBI:29985"/>
        <dbReference type="ChEBI" id="CHEBI:30616"/>
        <dbReference type="ChEBI" id="CHEBI:37563"/>
        <dbReference type="ChEBI" id="CHEBI:43474"/>
        <dbReference type="ChEBI" id="CHEBI:46398"/>
        <dbReference type="ChEBI" id="CHEBI:58359"/>
        <dbReference type="ChEBI" id="CHEBI:456216"/>
        <dbReference type="EC" id="6.3.4.2"/>
    </reaction>
</comment>
<dbReference type="Gene3D" id="3.40.50.880">
    <property type="match status" value="1"/>
</dbReference>
<dbReference type="GO" id="GO:0005524">
    <property type="term" value="F:ATP binding"/>
    <property type="evidence" value="ECO:0007669"/>
    <property type="project" value="UniProtKB-KW"/>
</dbReference>
<protein>
    <recommendedName>
        <fullName evidence="11">CTP synthase</fullName>
        <ecNumber evidence="11">6.3.4.2</ecNumber>
    </recommendedName>
    <alternativeName>
        <fullName evidence="11">Cytidine 5'-triphosphate synthase</fullName>
    </alternativeName>
    <alternativeName>
        <fullName evidence="11">Cytidine triphosphate synthetase</fullName>
        <shortName evidence="11">CTP synthetase</shortName>
        <shortName evidence="11">CTPS</shortName>
    </alternativeName>
    <alternativeName>
        <fullName evidence="11">UTP--ammonia ligase</fullName>
    </alternativeName>
</protein>
<feature type="binding site" evidence="11">
    <location>
        <position position="224"/>
    </location>
    <ligand>
        <name>CTP</name>
        <dbReference type="ChEBI" id="CHEBI:37563"/>
        <note>allosteric inhibitor</note>
    </ligand>
</feature>
<dbReference type="Gene3D" id="3.40.50.300">
    <property type="entry name" value="P-loop containing nucleotide triphosphate hydrolases"/>
    <property type="match status" value="1"/>
</dbReference>
<dbReference type="GO" id="GO:0097268">
    <property type="term" value="C:cytoophidium"/>
    <property type="evidence" value="ECO:0007669"/>
    <property type="project" value="UniProtKB-ARBA"/>
</dbReference>
<dbReference type="Proteomes" id="UP000006681">
    <property type="component" value="Chromosome"/>
</dbReference>
<dbReference type="InterPro" id="IPR004468">
    <property type="entry name" value="CTP_synthase"/>
</dbReference>
<evidence type="ECO:0000256" key="4">
    <source>
        <dbReference type="ARBA" id="ARBA00022723"/>
    </source>
</evidence>
<dbReference type="FunFam" id="3.40.50.300:FF:000009">
    <property type="entry name" value="CTP synthase"/>
    <property type="match status" value="1"/>
</dbReference>
<organism evidence="14 15">
    <name type="scientific">Vulcanisaeta distributa (strain DSM 14429 / JCM 11212 / NBRC 100878 / IC-017)</name>
    <dbReference type="NCBI Taxonomy" id="572478"/>
    <lineage>
        <taxon>Archaea</taxon>
        <taxon>Thermoproteota</taxon>
        <taxon>Thermoprotei</taxon>
        <taxon>Thermoproteales</taxon>
        <taxon>Thermoproteaceae</taxon>
        <taxon>Vulcanisaeta</taxon>
    </lineage>
</organism>
<proteinExistence type="inferred from homology"/>
<dbReference type="KEGG" id="vdi:Vdis_2344"/>
<feature type="binding site" evidence="11">
    <location>
        <position position="224"/>
    </location>
    <ligand>
        <name>UTP</name>
        <dbReference type="ChEBI" id="CHEBI:46398"/>
    </ligand>
</feature>
<dbReference type="EMBL" id="CP002100">
    <property type="protein sequence ID" value="ADN51712.1"/>
    <property type="molecule type" value="Genomic_DNA"/>
</dbReference>
<feature type="binding site" evidence="11">
    <location>
        <position position="14"/>
    </location>
    <ligand>
        <name>UTP</name>
        <dbReference type="ChEBI" id="CHEBI:46398"/>
    </ligand>
</feature>
<evidence type="ECO:0000256" key="3">
    <source>
        <dbReference type="ARBA" id="ARBA00022598"/>
    </source>
</evidence>
<dbReference type="AlphaFoldDB" id="E1QR22"/>
<evidence type="ECO:0000256" key="2">
    <source>
        <dbReference type="ARBA" id="ARBA00007533"/>
    </source>
</evidence>
<dbReference type="RefSeq" id="WP_013337437.1">
    <property type="nucleotide sequence ID" value="NC_014537.1"/>
</dbReference>
<evidence type="ECO:0000259" key="12">
    <source>
        <dbReference type="Pfam" id="PF00117"/>
    </source>
</evidence>
<accession>E1QR22</accession>
<dbReference type="PROSITE" id="PS51273">
    <property type="entry name" value="GATASE_TYPE_1"/>
    <property type="match status" value="1"/>
</dbReference>
<feature type="binding site" evidence="11">
    <location>
        <begin position="188"/>
        <end position="193"/>
    </location>
    <ligand>
        <name>UTP</name>
        <dbReference type="ChEBI" id="CHEBI:46398"/>
    </ligand>
</feature>
<evidence type="ECO:0000256" key="11">
    <source>
        <dbReference type="HAMAP-Rule" id="MF_01227"/>
    </source>
</evidence>
<feature type="domain" description="Glutamine amidotransferase" evidence="12">
    <location>
        <begin position="302"/>
        <end position="526"/>
    </location>
</feature>
<keyword evidence="5 11" id="KW-0547">Nucleotide-binding</keyword>
<dbReference type="GeneID" id="9753299"/>
<dbReference type="InterPro" id="IPR027417">
    <property type="entry name" value="P-loop_NTPase"/>
</dbReference>
<dbReference type="OrthoDB" id="52769at2157"/>
<sequence>MTTKYIFITGGVLSGLGKGITTASIGKILQARGYRVTAIKIDPYLNVDAGTMNPFQHGEVFVTFDGGETDLDLGHYERFLDIEVPKYHNITSGQVYYTVIRRERKGKYLGQTVQLIPHVTEEVKRRILLVTKREKPDIVLIEIGGTVGDYEGLPFLEAARQMRLEMPNDVLFVHVALVPILSTTGELKTKPLQHSVAELRRVGIQPDIIIARSPKPLDEQTRRKISLFTNVSLDAVYTSYDVDTIYKVPLVLEEQGLGRYILNKLGLAQVEPKLDDWIAFVNALEDGKEEINVYMCGKYVKLHDSYISIVEAIKHAAAKLRLKPNIVWCDTEEIEKDHVKVTELNNADAVIVLPGFGARGVEGKIEAIRYVRENNIPFLGICYGMQLAVVEFARNVAGLKGAHTTEVDPNTPYPVIDITPEEKDVEELGGTMILGDRRINIMKGTIAHAIYGITEIRERHRHRYEVNPKFFDILREKGLVFSAWRVDVPRVEMIELPNHYFFVATQFHPEFRSRPLRPHPIFVALLRAAYNRKHGLPSPYSVNTTIYA</sequence>
<evidence type="ECO:0000256" key="6">
    <source>
        <dbReference type="ARBA" id="ARBA00022840"/>
    </source>
</evidence>
<dbReference type="NCBIfam" id="NF003792">
    <property type="entry name" value="PRK05380.1"/>
    <property type="match status" value="1"/>
</dbReference>
<dbReference type="GO" id="GO:0046872">
    <property type="term" value="F:metal ion binding"/>
    <property type="evidence" value="ECO:0007669"/>
    <property type="project" value="UniProtKB-KW"/>
</dbReference>
<evidence type="ECO:0000256" key="1">
    <source>
        <dbReference type="ARBA" id="ARBA00005171"/>
    </source>
</evidence>
<feature type="binding site" evidence="11">
    <location>
        <position position="72"/>
    </location>
    <ligand>
        <name>ATP</name>
        <dbReference type="ChEBI" id="CHEBI:30616"/>
    </ligand>
</feature>
<dbReference type="GO" id="GO:0042802">
    <property type="term" value="F:identical protein binding"/>
    <property type="evidence" value="ECO:0007669"/>
    <property type="project" value="TreeGrafter"/>
</dbReference>
<evidence type="ECO:0000256" key="5">
    <source>
        <dbReference type="ARBA" id="ARBA00022741"/>
    </source>
</evidence>
<dbReference type="STRING" id="572478.Vdis_2344"/>
<dbReference type="HAMAP" id="MF_01227">
    <property type="entry name" value="PyrG"/>
    <property type="match status" value="1"/>
</dbReference>
<comment type="subunit">
    <text evidence="11">Homotetramer.</text>
</comment>
<gene>
    <name evidence="11" type="primary">pyrG</name>
    <name evidence="14" type="ordered locus">Vdis_2344</name>
</gene>
<dbReference type="PANTHER" id="PTHR11550:SF0">
    <property type="entry name" value="CTP SYNTHASE-RELATED"/>
    <property type="match status" value="1"/>
</dbReference>
<evidence type="ECO:0000313" key="15">
    <source>
        <dbReference type="Proteomes" id="UP000006681"/>
    </source>
</evidence>
<dbReference type="SUPFAM" id="SSF52317">
    <property type="entry name" value="Class I glutamine amidotransferase-like"/>
    <property type="match status" value="1"/>
</dbReference>
<feature type="binding site" evidence="11">
    <location>
        <begin position="15"/>
        <end position="20"/>
    </location>
    <ligand>
        <name>ATP</name>
        <dbReference type="ChEBI" id="CHEBI:30616"/>
    </ligand>
</feature>
<keyword evidence="7 11" id="KW-0460">Magnesium</keyword>
<dbReference type="InterPro" id="IPR017456">
    <property type="entry name" value="CTP_synthase_N"/>
</dbReference>
<comment type="caution">
    <text evidence="11">Lacks conserved residue(s) required for the propagation of feature annotation.</text>
</comment>
<comment type="similarity">
    <text evidence="2 11">Belongs to the CTP synthase family.</text>
</comment>
<comment type="pathway">
    <text evidence="1 11">Pyrimidine metabolism; CTP biosynthesis via de novo pathway; CTP from UDP: step 2/2.</text>
</comment>
<name>E1QR22_VULDI</name>
<dbReference type="InterPro" id="IPR029062">
    <property type="entry name" value="Class_I_gatase-like"/>
</dbReference>
<evidence type="ECO:0000256" key="10">
    <source>
        <dbReference type="ARBA" id="ARBA00047781"/>
    </source>
</evidence>
<feature type="binding site" evidence="11">
    <location>
        <position position="14"/>
    </location>
    <ligand>
        <name>CTP</name>
        <dbReference type="ChEBI" id="CHEBI:37563"/>
        <note>allosteric inhibitor</note>
    </ligand>
</feature>
<comment type="catalytic activity">
    <reaction evidence="11">
        <text>UTP + NH4(+) + ATP = CTP + ADP + phosphate + 2 H(+)</text>
        <dbReference type="Rhea" id="RHEA:16597"/>
        <dbReference type="ChEBI" id="CHEBI:15378"/>
        <dbReference type="ChEBI" id="CHEBI:28938"/>
        <dbReference type="ChEBI" id="CHEBI:30616"/>
        <dbReference type="ChEBI" id="CHEBI:37563"/>
        <dbReference type="ChEBI" id="CHEBI:43474"/>
        <dbReference type="ChEBI" id="CHEBI:46398"/>
        <dbReference type="ChEBI" id="CHEBI:456216"/>
    </reaction>
</comment>
<keyword evidence="4 11" id="KW-0479">Metal-binding</keyword>
<dbReference type="Pfam" id="PF00117">
    <property type="entry name" value="GATase"/>
    <property type="match status" value="1"/>
</dbReference>
<feature type="binding site" evidence="11">
    <location>
        <position position="355"/>
    </location>
    <ligand>
        <name>L-glutamine</name>
        <dbReference type="ChEBI" id="CHEBI:58359"/>
    </ligand>
</feature>
<evidence type="ECO:0000313" key="14">
    <source>
        <dbReference type="EMBL" id="ADN51712.1"/>
    </source>
</evidence>
<dbReference type="GO" id="GO:0003883">
    <property type="term" value="F:CTP synthase activity"/>
    <property type="evidence" value="ECO:0007669"/>
    <property type="project" value="UniProtKB-UniRule"/>
</dbReference>
<dbReference type="Pfam" id="PF06418">
    <property type="entry name" value="CTP_synth_N"/>
    <property type="match status" value="1"/>
</dbReference>
<feature type="binding site" evidence="11">
    <location>
        <position position="242"/>
    </location>
    <ligand>
        <name>ATP</name>
        <dbReference type="ChEBI" id="CHEBI:30616"/>
    </ligand>
</feature>
<dbReference type="GO" id="GO:0044210">
    <property type="term" value="P:'de novo' CTP biosynthetic process"/>
    <property type="evidence" value="ECO:0007669"/>
    <property type="project" value="UniProtKB-UniRule"/>
</dbReference>
<dbReference type="InterPro" id="IPR033828">
    <property type="entry name" value="GATase1_CTP_Synthase"/>
</dbReference>
<dbReference type="GO" id="GO:0004359">
    <property type="term" value="F:glutaminase activity"/>
    <property type="evidence" value="ECO:0007669"/>
    <property type="project" value="RHEA"/>
</dbReference>
<comment type="activity regulation">
    <text evidence="11">Allosterically activated by GTP, when glutamine is the substrate; GTP has no effect on the reaction when ammonia is the substrate. The allosteric effector GTP functions by stabilizing the protein conformation that binds the tetrahedral intermediate(s) formed during glutamine hydrolysis. Inhibited by the product CTP, via allosteric rather than competitive inhibition.</text>
</comment>